<dbReference type="GO" id="GO:0003677">
    <property type="term" value="F:DNA binding"/>
    <property type="evidence" value="ECO:0007669"/>
    <property type="project" value="UniProtKB-KW"/>
</dbReference>
<dbReference type="InterPro" id="IPR036388">
    <property type="entry name" value="WH-like_DNA-bd_sf"/>
</dbReference>
<evidence type="ECO:0000313" key="3">
    <source>
        <dbReference type="Proteomes" id="UP001234495"/>
    </source>
</evidence>
<name>A0ABT9ZC12_9BACI</name>
<reference evidence="2 3" key="1">
    <citation type="submission" date="2023-07" db="EMBL/GenBank/DDBJ databases">
        <title>Genomic Encyclopedia of Type Strains, Phase IV (KMG-IV): sequencing the most valuable type-strain genomes for metagenomic binning, comparative biology and taxonomic classification.</title>
        <authorList>
            <person name="Goeker M."/>
        </authorList>
    </citation>
    <scope>NUCLEOTIDE SEQUENCE [LARGE SCALE GENOMIC DNA]</scope>
    <source>
        <strain evidence="2 3">DSM 29005</strain>
    </source>
</reference>
<sequence length="178" mass="20487">MTRLVVLGLLKRKPMSGYEIQQLLLTSQTDKWAGILPGSIYHALKKMDKEGLVAIEAVEQTGNRSKAIYKITESGETEFLALLKAAFKEKSVLLPTSIYSAISFIEELPKVDIIEALEEQRERLETDMQEMKIGEEVKSNVMDLDYMTKLSFKNIYDQYTLQINFLTEMLEYLYSQKK</sequence>
<keyword evidence="3" id="KW-1185">Reference proteome</keyword>
<dbReference type="Gene3D" id="1.10.10.10">
    <property type="entry name" value="Winged helix-like DNA-binding domain superfamily/Winged helix DNA-binding domain"/>
    <property type="match status" value="1"/>
</dbReference>
<organism evidence="2 3">
    <name type="scientific">Metabacillus malikii</name>
    <dbReference type="NCBI Taxonomy" id="1504265"/>
    <lineage>
        <taxon>Bacteria</taxon>
        <taxon>Bacillati</taxon>
        <taxon>Bacillota</taxon>
        <taxon>Bacilli</taxon>
        <taxon>Bacillales</taxon>
        <taxon>Bacillaceae</taxon>
        <taxon>Metabacillus</taxon>
    </lineage>
</organism>
<protein>
    <submittedName>
        <fullName evidence="2">DNA-binding PadR family transcriptional regulator</fullName>
    </submittedName>
</protein>
<feature type="domain" description="Transcription regulator PadR N-terminal" evidence="1">
    <location>
        <begin position="6"/>
        <end position="79"/>
    </location>
</feature>
<dbReference type="PANTHER" id="PTHR43252">
    <property type="entry name" value="TRANSCRIPTIONAL REGULATOR YQJI"/>
    <property type="match status" value="1"/>
</dbReference>
<dbReference type="Pfam" id="PF03551">
    <property type="entry name" value="PadR"/>
    <property type="match status" value="1"/>
</dbReference>
<dbReference type="Proteomes" id="UP001234495">
    <property type="component" value="Unassembled WGS sequence"/>
</dbReference>
<proteinExistence type="predicted"/>
<dbReference type="RefSeq" id="WP_307338047.1">
    <property type="nucleotide sequence ID" value="NZ_JAUSUD010000003.1"/>
</dbReference>
<dbReference type="SUPFAM" id="SSF46785">
    <property type="entry name" value="Winged helix' DNA-binding domain"/>
    <property type="match status" value="1"/>
</dbReference>
<evidence type="ECO:0000313" key="2">
    <source>
        <dbReference type="EMBL" id="MDQ0229772.1"/>
    </source>
</evidence>
<dbReference type="InterPro" id="IPR036390">
    <property type="entry name" value="WH_DNA-bd_sf"/>
</dbReference>
<comment type="caution">
    <text evidence="2">The sequence shown here is derived from an EMBL/GenBank/DDBJ whole genome shotgun (WGS) entry which is preliminary data.</text>
</comment>
<evidence type="ECO:0000259" key="1">
    <source>
        <dbReference type="Pfam" id="PF03551"/>
    </source>
</evidence>
<keyword evidence="2" id="KW-0238">DNA-binding</keyword>
<gene>
    <name evidence="2" type="ORF">J2S19_001024</name>
</gene>
<dbReference type="InterPro" id="IPR005149">
    <property type="entry name" value="Tscrpt_reg_PadR_N"/>
</dbReference>
<dbReference type="PANTHER" id="PTHR43252:SF2">
    <property type="entry name" value="TRANSCRIPTION REGULATOR, PADR-LIKE FAMILY"/>
    <property type="match status" value="1"/>
</dbReference>
<accession>A0ABT9ZC12</accession>
<dbReference type="EMBL" id="JAUSUD010000003">
    <property type="protein sequence ID" value="MDQ0229772.1"/>
    <property type="molecule type" value="Genomic_DNA"/>
</dbReference>